<evidence type="ECO:0000313" key="1">
    <source>
        <dbReference type="EMBL" id="OLZ53099.1"/>
    </source>
</evidence>
<dbReference type="EMBL" id="MQUQ01000005">
    <property type="protein sequence ID" value="OLZ53099.1"/>
    <property type="molecule type" value="Genomic_DNA"/>
</dbReference>
<organism evidence="1 2">
    <name type="scientific">Amycolatopsis coloradensis</name>
    <dbReference type="NCBI Taxonomy" id="76021"/>
    <lineage>
        <taxon>Bacteria</taxon>
        <taxon>Bacillati</taxon>
        <taxon>Actinomycetota</taxon>
        <taxon>Actinomycetes</taxon>
        <taxon>Pseudonocardiales</taxon>
        <taxon>Pseudonocardiaceae</taxon>
        <taxon>Amycolatopsis</taxon>
    </lineage>
</organism>
<reference evidence="1 2" key="1">
    <citation type="submission" date="2016-01" db="EMBL/GenBank/DDBJ databases">
        <title>Amycolatopsis coloradensis genome sequencing and assembly.</title>
        <authorList>
            <person name="Mayilraj S."/>
        </authorList>
    </citation>
    <scope>NUCLEOTIDE SEQUENCE [LARGE SCALE GENOMIC DNA]</scope>
    <source>
        <strain evidence="1 2">DSM 44225</strain>
    </source>
</reference>
<keyword evidence="2" id="KW-1185">Reference proteome</keyword>
<dbReference type="AlphaFoldDB" id="A0A1R0KVN2"/>
<dbReference type="OrthoDB" id="4238290at2"/>
<dbReference type="RefSeq" id="WP_076158337.1">
    <property type="nucleotide sequence ID" value="NZ_JBEZVB010000012.1"/>
</dbReference>
<proteinExistence type="predicted"/>
<accession>A0A1R0KVN2</accession>
<evidence type="ECO:0000313" key="2">
    <source>
        <dbReference type="Proteomes" id="UP000187486"/>
    </source>
</evidence>
<sequence>MPKPTLTVQNAAIATASVEIKTLTVSGKQVTLAVFRQLLEQPLVLDDGTLAGQPWGVVNYHPDKCGNAAEHWHIVWQDGSDLRRSRVQIKPSFDLFRPDEADDFIASCVYDLLSTGTTPYFEGKPPVQKLMTAAWDGIPVTTGHDFSVYMALPDQARAVVRAGEKLAHAESLYSGSTSDFAANQVSEAKARHEAAMSILADEITELRATTDELYTRYRATVEHEHRRRLRHVAVRDELAQLPQLFIAV</sequence>
<name>A0A1R0KVN2_9PSEU</name>
<comment type="caution">
    <text evidence="1">The sequence shown here is derived from an EMBL/GenBank/DDBJ whole genome shotgun (WGS) entry which is preliminary data.</text>
</comment>
<dbReference type="Proteomes" id="UP000187486">
    <property type="component" value="Unassembled WGS sequence"/>
</dbReference>
<gene>
    <name evidence="1" type="ORF">BS329_09715</name>
</gene>
<protein>
    <submittedName>
        <fullName evidence="1">Uncharacterized protein</fullName>
    </submittedName>
</protein>